<sequence>MKKIGYIFIAFFLCFAGVAGCSNKTSEEKPQKESGIVVLDKDTINQFKMGTIKGIPFKQDDRTPIDEITKNWGKPDKIIDNEDIKDYVYVKKGQKITFVVDETNIAYITLVELNMSIKEANKRLGNLHKVKMTTKILQYPEGNYIVQIESLSNNKIWLSLRKK</sequence>
<keyword evidence="3" id="KW-1185">Reference proteome</keyword>
<dbReference type="STRING" id="157838.AN964_19650"/>
<dbReference type="PATRIC" id="fig|157838.3.peg.4338"/>
<dbReference type="RefSeq" id="WP_055741516.1">
    <property type="nucleotide sequence ID" value="NZ_JAAIWL010000049.1"/>
</dbReference>
<evidence type="ECO:0000256" key="1">
    <source>
        <dbReference type="SAM" id="SignalP"/>
    </source>
</evidence>
<feature type="signal peptide" evidence="1">
    <location>
        <begin position="1"/>
        <end position="21"/>
    </location>
</feature>
<evidence type="ECO:0008006" key="4">
    <source>
        <dbReference type="Google" id="ProtNLM"/>
    </source>
</evidence>
<comment type="caution">
    <text evidence="2">The sequence shown here is derived from an EMBL/GenBank/DDBJ whole genome shotgun (WGS) entry which is preliminary data.</text>
</comment>
<organism evidence="2 3">
    <name type="scientific">Heyndrickxia shackletonii</name>
    <dbReference type="NCBI Taxonomy" id="157838"/>
    <lineage>
        <taxon>Bacteria</taxon>
        <taxon>Bacillati</taxon>
        <taxon>Bacillota</taxon>
        <taxon>Bacilli</taxon>
        <taxon>Bacillales</taxon>
        <taxon>Bacillaceae</taxon>
        <taxon>Heyndrickxia</taxon>
    </lineage>
</organism>
<dbReference type="EMBL" id="LJJC01000006">
    <property type="protein sequence ID" value="KQL51211.1"/>
    <property type="molecule type" value="Genomic_DNA"/>
</dbReference>
<proteinExistence type="predicted"/>
<keyword evidence="1" id="KW-0732">Signal</keyword>
<protein>
    <recommendedName>
        <fullName evidence="4">Lipoprotein</fullName>
    </recommendedName>
</protein>
<evidence type="ECO:0000313" key="3">
    <source>
        <dbReference type="Proteomes" id="UP000051888"/>
    </source>
</evidence>
<dbReference type="PROSITE" id="PS51257">
    <property type="entry name" value="PROKAR_LIPOPROTEIN"/>
    <property type="match status" value="1"/>
</dbReference>
<reference evidence="2 3" key="1">
    <citation type="submission" date="2015-09" db="EMBL/GenBank/DDBJ databases">
        <title>Genome sequencing project for genomic taxonomy and phylogenomics of Bacillus-like bacteria.</title>
        <authorList>
            <person name="Liu B."/>
            <person name="Wang J."/>
            <person name="Zhu Y."/>
            <person name="Liu G."/>
            <person name="Chen Q."/>
            <person name="Chen Z."/>
            <person name="Lan J."/>
            <person name="Che J."/>
            <person name="Ge C."/>
            <person name="Shi H."/>
            <person name="Pan Z."/>
            <person name="Liu X."/>
        </authorList>
    </citation>
    <scope>NUCLEOTIDE SEQUENCE [LARGE SCALE GENOMIC DNA]</scope>
    <source>
        <strain evidence="2 3">LMG 18435</strain>
    </source>
</reference>
<feature type="chain" id="PRO_5038838673" description="Lipoprotein" evidence="1">
    <location>
        <begin position="22"/>
        <end position="163"/>
    </location>
</feature>
<dbReference type="OrthoDB" id="2857774at2"/>
<dbReference type="AlphaFoldDB" id="A0A0Q3WSM2"/>
<dbReference type="Proteomes" id="UP000051888">
    <property type="component" value="Unassembled WGS sequence"/>
</dbReference>
<accession>A0A0Q3WSM2</accession>
<gene>
    <name evidence="2" type="ORF">AN964_19650</name>
</gene>
<name>A0A0Q3WSM2_9BACI</name>
<evidence type="ECO:0000313" key="2">
    <source>
        <dbReference type="EMBL" id="KQL51211.1"/>
    </source>
</evidence>